<dbReference type="EC" id="2.1.1.-" evidence="4"/>
<evidence type="ECO:0000313" key="6">
    <source>
        <dbReference type="Proteomes" id="UP001190700"/>
    </source>
</evidence>
<dbReference type="InterPro" id="IPR029063">
    <property type="entry name" value="SAM-dependent_MTases_sf"/>
</dbReference>
<dbReference type="Gene3D" id="3.40.50.150">
    <property type="entry name" value="Vaccinia Virus protein VP39"/>
    <property type="match status" value="1"/>
</dbReference>
<dbReference type="GO" id="GO:0008757">
    <property type="term" value="F:S-adenosylmethionine-dependent methyltransferase activity"/>
    <property type="evidence" value="ECO:0007669"/>
    <property type="project" value="UniProtKB-ARBA"/>
</dbReference>
<evidence type="ECO:0000256" key="3">
    <source>
        <dbReference type="ARBA" id="ARBA00022679"/>
    </source>
</evidence>
<dbReference type="GO" id="GO:0008173">
    <property type="term" value="F:RNA methyltransferase activity"/>
    <property type="evidence" value="ECO:0007669"/>
    <property type="project" value="UniProtKB-ARBA"/>
</dbReference>
<dbReference type="Proteomes" id="UP001190700">
    <property type="component" value="Unassembled WGS sequence"/>
</dbReference>
<comment type="similarity">
    <text evidence="1 4">Belongs to the methyltransferase superfamily. METL family.</text>
</comment>
<dbReference type="PIRSF" id="PIRSF037755">
    <property type="entry name" value="Mettl2_prd"/>
    <property type="match status" value="1"/>
</dbReference>
<dbReference type="Pfam" id="PF13489">
    <property type="entry name" value="Methyltransf_23"/>
    <property type="match status" value="1"/>
</dbReference>
<evidence type="ECO:0000313" key="5">
    <source>
        <dbReference type="EMBL" id="KAK3241320.1"/>
    </source>
</evidence>
<reference evidence="5 6" key="1">
    <citation type="journal article" date="2015" name="Genome Biol. Evol.">
        <title>Comparative Genomics of a Bacterivorous Green Alga Reveals Evolutionary Causalities and Consequences of Phago-Mixotrophic Mode of Nutrition.</title>
        <authorList>
            <person name="Burns J.A."/>
            <person name="Paasch A."/>
            <person name="Narechania A."/>
            <person name="Kim E."/>
        </authorList>
    </citation>
    <scope>NUCLEOTIDE SEQUENCE [LARGE SCALE GENOMIC DNA]</scope>
    <source>
        <strain evidence="5 6">PLY_AMNH</strain>
    </source>
</reference>
<accession>A0AAE0BSJ5</accession>
<keyword evidence="3 4" id="KW-0808">Transferase</keyword>
<dbReference type="PANTHER" id="PTHR22809">
    <property type="entry name" value="METHYLTRANSFERASE-RELATED"/>
    <property type="match status" value="1"/>
</dbReference>
<comment type="function">
    <text evidence="4">S-adenosyl-L-methionine-dependent methyltransferase.</text>
</comment>
<protein>
    <recommendedName>
        <fullName evidence="4">tRNA N(3)-methylcytidine methyltransferase</fullName>
        <ecNumber evidence="4">2.1.1.-</ecNumber>
    </recommendedName>
</protein>
<dbReference type="SUPFAM" id="SSF53335">
    <property type="entry name" value="S-adenosyl-L-methionine-dependent methyltransferases"/>
    <property type="match status" value="1"/>
</dbReference>
<dbReference type="GO" id="GO:0032259">
    <property type="term" value="P:methylation"/>
    <property type="evidence" value="ECO:0007669"/>
    <property type="project" value="UniProtKB-KW"/>
</dbReference>
<dbReference type="InterPro" id="IPR026113">
    <property type="entry name" value="METTL2/6/8-like"/>
</dbReference>
<gene>
    <name evidence="5" type="ORF">CYMTET_48901</name>
</gene>
<comment type="caution">
    <text evidence="5">The sequence shown here is derived from an EMBL/GenBank/DDBJ whole genome shotgun (WGS) entry which is preliminary data.</text>
</comment>
<sequence>MGKGDTTAVEYHSHDFNFEWWKQQVISQGLCPSDVQPHPSVEEASCDDVEYCQADCVQETQQSAWEQFHQQHEKGVFFKERRYLLVEFPELSNKDDPYVVLEIGCGNGSSALPLLRANPKCKVYACDFSPKAVDATCAAASTLGDLSGRFIPFVCDVAATVPVLPDTRSSEETQQTTAPPPGSCGTLDILACGRLLLDSWLLSASTSPSRPLADHALLVFVASAVHPARTVTFLRHAAAAVRPGGCLLFRDYGLYDMTMLRFPAAQRLDERLYKRQDGTLTFFFTVEDLHRLCAELGLQLVECEYCCVELVNRKNKKPMRRVFVHARMRIPVEGISHKTL</sequence>
<name>A0AAE0BSJ5_9CHLO</name>
<organism evidence="5 6">
    <name type="scientific">Cymbomonas tetramitiformis</name>
    <dbReference type="NCBI Taxonomy" id="36881"/>
    <lineage>
        <taxon>Eukaryota</taxon>
        <taxon>Viridiplantae</taxon>
        <taxon>Chlorophyta</taxon>
        <taxon>Pyramimonadophyceae</taxon>
        <taxon>Pyramimonadales</taxon>
        <taxon>Pyramimonadaceae</taxon>
        <taxon>Cymbomonas</taxon>
    </lineage>
</organism>
<proteinExistence type="inferred from homology"/>
<evidence type="ECO:0000256" key="2">
    <source>
        <dbReference type="ARBA" id="ARBA00022603"/>
    </source>
</evidence>
<evidence type="ECO:0000256" key="4">
    <source>
        <dbReference type="PIRNR" id="PIRNR037755"/>
    </source>
</evidence>
<keyword evidence="2 4" id="KW-0489">Methyltransferase</keyword>
<dbReference type="PANTHER" id="PTHR22809:SF14">
    <property type="entry name" value="TRNA N(3)-METHYLCYTIDINE METHYLTRANSFERASE"/>
    <property type="match status" value="1"/>
</dbReference>
<dbReference type="AlphaFoldDB" id="A0AAE0BSJ5"/>
<dbReference type="CDD" id="cd02440">
    <property type="entry name" value="AdoMet_MTases"/>
    <property type="match status" value="1"/>
</dbReference>
<keyword evidence="6" id="KW-1185">Reference proteome</keyword>
<evidence type="ECO:0000256" key="1">
    <source>
        <dbReference type="ARBA" id="ARBA00009725"/>
    </source>
</evidence>
<dbReference type="EMBL" id="LGRX02033418">
    <property type="protein sequence ID" value="KAK3241320.1"/>
    <property type="molecule type" value="Genomic_DNA"/>
</dbReference>